<dbReference type="Proteomes" id="UP001226720">
    <property type="component" value="Unassembled WGS sequence"/>
</dbReference>
<dbReference type="RefSeq" id="WP_307071573.1">
    <property type="nucleotide sequence ID" value="NZ_JAUSWM010000004.1"/>
</dbReference>
<dbReference type="Gene3D" id="3.40.50.2000">
    <property type="entry name" value="Glycogen Phosphorylase B"/>
    <property type="match status" value="2"/>
</dbReference>
<gene>
    <name evidence="2" type="ORF">QO000_002359</name>
</gene>
<dbReference type="InterPro" id="IPR001296">
    <property type="entry name" value="Glyco_trans_1"/>
</dbReference>
<dbReference type="PANTHER" id="PTHR45947">
    <property type="entry name" value="SULFOQUINOVOSYL TRANSFERASE SQD2"/>
    <property type="match status" value="1"/>
</dbReference>
<dbReference type="InterPro" id="IPR050194">
    <property type="entry name" value="Glycosyltransferase_grp1"/>
</dbReference>
<evidence type="ECO:0000313" key="2">
    <source>
        <dbReference type="EMBL" id="MDQ0483377.1"/>
    </source>
</evidence>
<name>A0ABU0K1Z9_9BACL</name>
<dbReference type="CDD" id="cd03801">
    <property type="entry name" value="GT4_PimA-like"/>
    <property type="match status" value="1"/>
</dbReference>
<dbReference type="EMBL" id="JAUSWM010000004">
    <property type="protein sequence ID" value="MDQ0483377.1"/>
    <property type="molecule type" value="Genomic_DNA"/>
</dbReference>
<dbReference type="SUPFAM" id="SSF53756">
    <property type="entry name" value="UDP-Glycosyltransferase/glycogen phosphorylase"/>
    <property type="match status" value="1"/>
</dbReference>
<sequence length="346" mass="38387">MEMKIMFVAITLCKGGAQRMLAELANGLAAKGHEVCFIMPPQGVVEYPVNVKVIRTKGSTITSSDIPAGDIIVSNFYTLTDVCEQAANSGKGVHVRISLCYEPVFLSDHEASFRSYHTSKNLIVLSNWQQKLINLNHGIEGKIVPVGVSNVFRNFNSKSTVGLQVTSMLRIPEGGYSWHREQEYLIDVLTMVKQKYPNVTVNLITPPSELRSSPKLRKIHSDPLFNSITPSNDAQLVQHLNNADIFVSSSTYDTASLPGLEAMKCGAALATVYSGGNMDYCNPGQNCLLSYRYENKLLKDVTTLVEQPKLRSVLAQEGQKEAEKWTWGRSVQRFEDALTFYLTKGK</sequence>
<organism evidence="2 3">
    <name type="scientific">Guptibacillus hwajinpoensis</name>
    <dbReference type="NCBI Taxonomy" id="208199"/>
    <lineage>
        <taxon>Bacteria</taxon>
        <taxon>Bacillati</taxon>
        <taxon>Bacillota</taxon>
        <taxon>Bacilli</taxon>
        <taxon>Bacillales</taxon>
        <taxon>Guptibacillaceae</taxon>
        <taxon>Guptibacillus</taxon>
    </lineage>
</organism>
<proteinExistence type="predicted"/>
<dbReference type="PANTHER" id="PTHR45947:SF3">
    <property type="entry name" value="SULFOQUINOVOSYL TRANSFERASE SQD2"/>
    <property type="match status" value="1"/>
</dbReference>
<comment type="caution">
    <text evidence="2">The sequence shown here is derived from an EMBL/GenBank/DDBJ whole genome shotgun (WGS) entry which is preliminary data.</text>
</comment>
<keyword evidence="3" id="KW-1185">Reference proteome</keyword>
<evidence type="ECO:0000259" key="1">
    <source>
        <dbReference type="Pfam" id="PF00534"/>
    </source>
</evidence>
<dbReference type="Pfam" id="PF00534">
    <property type="entry name" value="Glycos_transf_1"/>
    <property type="match status" value="1"/>
</dbReference>
<protein>
    <submittedName>
        <fullName evidence="2">Glycosyltransferase involved in cell wall biosynthesis</fullName>
    </submittedName>
</protein>
<reference evidence="2" key="1">
    <citation type="submission" date="2023-07" db="EMBL/GenBank/DDBJ databases">
        <title>Genomic Encyclopedia of Type Strains, Phase IV (KMG-IV): sequencing the most valuable type-strain genomes for metagenomic binning, comparative biology and taxonomic classification.</title>
        <authorList>
            <person name="Goeker M."/>
        </authorList>
    </citation>
    <scope>NUCLEOTIDE SEQUENCE [LARGE SCALE GENOMIC DNA]</scope>
    <source>
        <strain evidence="2">JSM 076093</strain>
    </source>
</reference>
<feature type="domain" description="Glycosyl transferase family 1" evidence="1">
    <location>
        <begin position="225"/>
        <end position="320"/>
    </location>
</feature>
<accession>A0ABU0K1Z9</accession>
<evidence type="ECO:0000313" key="3">
    <source>
        <dbReference type="Proteomes" id="UP001226720"/>
    </source>
</evidence>